<sequence>MGVYNCYGRECVQLKLGNCELKSFRVGDNVDIPDGVYVGYEGVVVILKGKLARVFNSIRDKWGGELDLHDILNSRNAVSIPNIIAVNSFYDNSESEEKPIVRKERKCKQHLKQIKL</sequence>
<accession>A0A1F7X2E4</accession>
<gene>
    <name evidence="1" type="ORF">A2Z67_04885</name>
</gene>
<dbReference type="SUPFAM" id="SSF50104">
    <property type="entry name" value="Translation proteins SH3-like domain"/>
    <property type="match status" value="1"/>
</dbReference>
<dbReference type="Proteomes" id="UP000176939">
    <property type="component" value="Unassembled WGS sequence"/>
</dbReference>
<reference evidence="1 2" key="1">
    <citation type="journal article" date="2016" name="Nat. Commun.">
        <title>Thousands of microbial genomes shed light on interconnected biogeochemical processes in an aquifer system.</title>
        <authorList>
            <person name="Anantharaman K."/>
            <person name="Brown C.T."/>
            <person name="Hug L.A."/>
            <person name="Sharon I."/>
            <person name="Castelle C.J."/>
            <person name="Probst A.J."/>
            <person name="Thomas B.C."/>
            <person name="Singh A."/>
            <person name="Wilkins M.J."/>
            <person name="Karaoz U."/>
            <person name="Brodie E.L."/>
            <person name="Williams K.H."/>
            <person name="Hubbard S.S."/>
            <person name="Banfield J.F."/>
        </authorList>
    </citation>
    <scope>NUCLEOTIDE SEQUENCE [LARGE SCALE GENOMIC DNA]</scope>
</reference>
<name>A0A1F7X2E4_9BACT</name>
<evidence type="ECO:0000313" key="1">
    <source>
        <dbReference type="EMBL" id="OGM09246.1"/>
    </source>
</evidence>
<evidence type="ECO:0000313" key="2">
    <source>
        <dbReference type="Proteomes" id="UP000176939"/>
    </source>
</evidence>
<proteinExistence type="predicted"/>
<organism evidence="1 2">
    <name type="scientific">Candidatus Woesebacteria bacterium RBG_13_36_22</name>
    <dbReference type="NCBI Taxonomy" id="1802478"/>
    <lineage>
        <taxon>Bacteria</taxon>
        <taxon>Candidatus Woeseibacteriota</taxon>
    </lineage>
</organism>
<protein>
    <submittedName>
        <fullName evidence="1">Uncharacterized protein</fullName>
    </submittedName>
</protein>
<dbReference type="EMBL" id="MGFQ01000024">
    <property type="protein sequence ID" value="OGM09246.1"/>
    <property type="molecule type" value="Genomic_DNA"/>
</dbReference>
<comment type="caution">
    <text evidence="1">The sequence shown here is derived from an EMBL/GenBank/DDBJ whole genome shotgun (WGS) entry which is preliminary data.</text>
</comment>
<dbReference type="InterPro" id="IPR008991">
    <property type="entry name" value="Translation_prot_SH3-like_sf"/>
</dbReference>
<dbReference type="AlphaFoldDB" id="A0A1F7X2E4"/>